<dbReference type="Proteomes" id="UP000640335">
    <property type="component" value="Unassembled WGS sequence"/>
</dbReference>
<gene>
    <name evidence="2" type="ORF">H9660_01830</name>
</gene>
<dbReference type="RefSeq" id="WP_191747955.1">
    <property type="nucleotide sequence ID" value="NZ_JACSQZ010000004.1"/>
</dbReference>
<protein>
    <submittedName>
        <fullName evidence="2">Uncharacterized protein</fullName>
    </submittedName>
</protein>
<keyword evidence="1" id="KW-0472">Membrane</keyword>
<comment type="caution">
    <text evidence="2">The sequence shown here is derived from an EMBL/GenBank/DDBJ whole genome shotgun (WGS) entry which is preliminary data.</text>
</comment>
<proteinExistence type="predicted"/>
<sequence>MRDLFNKEKIICKNIEIPEDLDFLAVKSIAEGKKQNNRVSIIFKIVAASFIAFIITLNLFPKFSIVAQKLPIIGKLAELLTIDKVFNNTIDDDLIKDLH</sequence>
<accession>A0ABR8Q0D7</accession>
<keyword evidence="3" id="KW-1185">Reference proteome</keyword>
<evidence type="ECO:0000313" key="3">
    <source>
        <dbReference type="Proteomes" id="UP000640335"/>
    </source>
</evidence>
<evidence type="ECO:0000313" key="2">
    <source>
        <dbReference type="EMBL" id="MBD7913877.1"/>
    </source>
</evidence>
<evidence type="ECO:0000256" key="1">
    <source>
        <dbReference type="SAM" id="Phobius"/>
    </source>
</evidence>
<dbReference type="EMBL" id="JACSQZ010000004">
    <property type="protein sequence ID" value="MBD7913877.1"/>
    <property type="molecule type" value="Genomic_DNA"/>
</dbReference>
<reference evidence="2 3" key="1">
    <citation type="submission" date="2020-08" db="EMBL/GenBank/DDBJ databases">
        <title>A Genomic Blueprint of the Chicken Gut Microbiome.</title>
        <authorList>
            <person name="Gilroy R."/>
            <person name="Ravi A."/>
            <person name="Getino M."/>
            <person name="Pursley I."/>
            <person name="Horton D.L."/>
            <person name="Alikhan N.-F."/>
            <person name="Baker D."/>
            <person name="Gharbi K."/>
            <person name="Hall N."/>
            <person name="Watson M."/>
            <person name="Adriaenssens E.M."/>
            <person name="Foster-Nyarko E."/>
            <person name="Jarju S."/>
            <person name="Secka A."/>
            <person name="Antonio M."/>
            <person name="Oren A."/>
            <person name="Chaudhuri R."/>
            <person name="La Ragione R.M."/>
            <person name="Hildebrand F."/>
            <person name="Pallen M.J."/>
        </authorList>
    </citation>
    <scope>NUCLEOTIDE SEQUENCE [LARGE SCALE GENOMIC DNA]</scope>
    <source>
        <strain evidence="2 3">Sa3CUN1</strain>
    </source>
</reference>
<organism evidence="2 3">
    <name type="scientific">Clostridium gallinarum</name>
    <dbReference type="NCBI Taxonomy" id="2762246"/>
    <lineage>
        <taxon>Bacteria</taxon>
        <taxon>Bacillati</taxon>
        <taxon>Bacillota</taxon>
        <taxon>Clostridia</taxon>
        <taxon>Eubacteriales</taxon>
        <taxon>Clostridiaceae</taxon>
        <taxon>Clostridium</taxon>
    </lineage>
</organism>
<keyword evidence="1" id="KW-1133">Transmembrane helix</keyword>
<name>A0ABR8Q0D7_9CLOT</name>
<feature type="transmembrane region" description="Helical" evidence="1">
    <location>
        <begin position="41"/>
        <end position="60"/>
    </location>
</feature>
<keyword evidence="1" id="KW-0812">Transmembrane</keyword>